<gene>
    <name evidence="1" type="primary">imuA</name>
    <name evidence="1" type="ORF">RY831_21800</name>
</gene>
<dbReference type="Gene3D" id="3.40.50.300">
    <property type="entry name" value="P-loop containing nucleotide triphosphate hydrolases"/>
    <property type="match status" value="1"/>
</dbReference>
<comment type="caution">
    <text evidence="1">The sequence shown here is derived from an EMBL/GenBank/DDBJ whole genome shotgun (WGS) entry which is preliminary data.</text>
</comment>
<organism evidence="1 2">
    <name type="scientific">Noviherbaspirillum album</name>
    <dbReference type="NCBI Taxonomy" id="3080276"/>
    <lineage>
        <taxon>Bacteria</taxon>
        <taxon>Pseudomonadati</taxon>
        <taxon>Pseudomonadota</taxon>
        <taxon>Betaproteobacteria</taxon>
        <taxon>Burkholderiales</taxon>
        <taxon>Oxalobacteraceae</taxon>
        <taxon>Noviherbaspirillum</taxon>
    </lineage>
</organism>
<protein>
    <submittedName>
        <fullName evidence="1">Translesion DNA synthesis-associated protein ImuA</fullName>
    </submittedName>
</protein>
<dbReference type="NCBIfam" id="NF033429">
    <property type="entry name" value="ImuA_translesion"/>
    <property type="match status" value="1"/>
</dbReference>
<proteinExistence type="predicted"/>
<dbReference type="RefSeq" id="WP_326508493.1">
    <property type="nucleotide sequence ID" value="NZ_JAWIIV010000022.1"/>
</dbReference>
<reference evidence="1 2" key="1">
    <citation type="submission" date="2023-10" db="EMBL/GenBank/DDBJ databases">
        <title>Noviherbaspirillum sp. CPCC 100848 genome assembly.</title>
        <authorList>
            <person name="Li X.Y."/>
            <person name="Fang X.M."/>
        </authorList>
    </citation>
    <scope>NUCLEOTIDE SEQUENCE [LARGE SCALE GENOMIC DNA]</scope>
    <source>
        <strain evidence="1 2">CPCC 100848</strain>
    </source>
</reference>
<evidence type="ECO:0000313" key="2">
    <source>
        <dbReference type="Proteomes" id="UP001352263"/>
    </source>
</evidence>
<dbReference type="InterPro" id="IPR027417">
    <property type="entry name" value="P-loop_NTPase"/>
</dbReference>
<accession>A0ABU6JDT0</accession>
<sequence length="263" mass="28260">MPTLVSTARPPDGGLSSLSHAVWRADQMASGHCAVTATGYSLLDKELPNGGWPKGSLIELMMEQPGIGEIRLLRSAFSAIAGKRRIALVQPPHLPHVSAWANWGLPIDSLLWIQAARSADALWSAEQILNNGSCGALLFWQSHLRTESLRRLHLAAQGSDTLFWLMRPLACMRDASPAPLRLALRPAAEGLQIQIVKRRGPLRDDPILLRMNDMPAAPHPFNAPQGAPSRHQAGALAENAVQAPAAASLVGVMAAEVPAHRVN</sequence>
<dbReference type="EMBL" id="JAWIIV010000022">
    <property type="protein sequence ID" value="MEC4721807.1"/>
    <property type="molecule type" value="Genomic_DNA"/>
</dbReference>
<name>A0ABU6JDT0_9BURK</name>
<dbReference type="SUPFAM" id="SSF52540">
    <property type="entry name" value="P-loop containing nucleoside triphosphate hydrolases"/>
    <property type="match status" value="1"/>
</dbReference>
<dbReference type="InterPro" id="IPR047610">
    <property type="entry name" value="ImuA_translesion"/>
</dbReference>
<evidence type="ECO:0000313" key="1">
    <source>
        <dbReference type="EMBL" id="MEC4721807.1"/>
    </source>
</evidence>
<keyword evidence="2" id="KW-1185">Reference proteome</keyword>
<dbReference type="Proteomes" id="UP001352263">
    <property type="component" value="Unassembled WGS sequence"/>
</dbReference>